<comment type="caution">
    <text evidence="10">The sequence shown here is derived from an EMBL/GenBank/DDBJ whole genome shotgun (WGS) entry which is preliminary data.</text>
</comment>
<keyword evidence="6" id="KW-0249">Electron transport</keyword>
<keyword evidence="8" id="KW-0732">Signal</keyword>
<sequence>MTNFKTLAALMMTALMAAGTASAADGKFGADRHAAMGLTCETCHGPDKANPATPDIKTCTQCHNTKDLVEKTKDVKPTNPHVSPHYQDQLDCTNCHYMHGETENFCDQCHQFGFKVP</sequence>
<protein>
    <recommendedName>
        <fullName evidence="9">Tetrahaem cytochrome domain-containing protein</fullName>
    </recommendedName>
</protein>
<dbReference type="RefSeq" id="WP_005435420.1">
    <property type="nucleotide sequence ID" value="NZ_JH815516.1"/>
</dbReference>
<dbReference type="GO" id="GO:0046872">
    <property type="term" value="F:metal ion binding"/>
    <property type="evidence" value="ECO:0007669"/>
    <property type="project" value="UniProtKB-KW"/>
</dbReference>
<dbReference type="GO" id="GO:0030313">
    <property type="term" value="C:cell envelope"/>
    <property type="evidence" value="ECO:0007669"/>
    <property type="project" value="UniProtKB-SubCell"/>
</dbReference>
<dbReference type="InterPro" id="IPR036280">
    <property type="entry name" value="Multihaem_cyt_sf"/>
</dbReference>
<keyword evidence="4" id="KW-0349">Heme</keyword>
<evidence type="ECO:0000256" key="7">
    <source>
        <dbReference type="ARBA" id="ARBA00023004"/>
    </source>
</evidence>
<dbReference type="AlphaFoldDB" id="K1JL95"/>
<dbReference type="Gene3D" id="1.10.1130.10">
    <property type="entry name" value="Flavocytochrome C3, Chain A"/>
    <property type="match status" value="1"/>
</dbReference>
<dbReference type="PATRIC" id="fig|742823.3.peg.1360"/>
<evidence type="ECO:0000256" key="2">
    <source>
        <dbReference type="ARBA" id="ARBA00004196"/>
    </source>
</evidence>
<feature type="chain" id="PRO_5003846320" description="Tetrahaem cytochrome domain-containing protein" evidence="8">
    <location>
        <begin position="24"/>
        <end position="117"/>
    </location>
</feature>
<evidence type="ECO:0000313" key="11">
    <source>
        <dbReference type="Proteomes" id="UP000005835"/>
    </source>
</evidence>
<comment type="cofactor">
    <cofactor evidence="1">
        <name>heme c</name>
        <dbReference type="ChEBI" id="CHEBI:61717"/>
    </cofactor>
</comment>
<dbReference type="HOGENOM" id="CLU_136713_1_1_4"/>
<dbReference type="SUPFAM" id="SSF48695">
    <property type="entry name" value="Multiheme cytochromes"/>
    <property type="match status" value="1"/>
</dbReference>
<dbReference type="Pfam" id="PF14537">
    <property type="entry name" value="Cytochrom_c3_2"/>
    <property type="match status" value="1"/>
</dbReference>
<evidence type="ECO:0000256" key="3">
    <source>
        <dbReference type="ARBA" id="ARBA00022448"/>
    </source>
</evidence>
<dbReference type="STRING" id="742823.HMPREF9465_01374"/>
<proteinExistence type="predicted"/>
<keyword evidence="5" id="KW-0479">Metal-binding</keyword>
<reference evidence="10 11" key="1">
    <citation type="submission" date="2012-05" db="EMBL/GenBank/DDBJ databases">
        <title>The Genome Sequence of Sutterella wadsworthensis 2_1_59BFAA.</title>
        <authorList>
            <consortium name="The Broad Institute Genome Sequencing Platform"/>
            <person name="Earl A."/>
            <person name="Ward D."/>
            <person name="Feldgarden M."/>
            <person name="Gevers D."/>
            <person name="Daigneault M."/>
            <person name="Strauss J."/>
            <person name="Allen-Vercoe E."/>
            <person name="Walker B."/>
            <person name="Young S.K."/>
            <person name="Zeng Q."/>
            <person name="Gargeya S."/>
            <person name="Fitzgerald M."/>
            <person name="Haas B."/>
            <person name="Abouelleil A."/>
            <person name="Alvarado L."/>
            <person name="Arachchi H.M."/>
            <person name="Berlin A.M."/>
            <person name="Chapman S.B."/>
            <person name="Goldberg J."/>
            <person name="Griggs A."/>
            <person name="Gujja S."/>
            <person name="Hansen M."/>
            <person name="Howarth C."/>
            <person name="Imamovic A."/>
            <person name="Larimer J."/>
            <person name="McCowen C."/>
            <person name="Montmayeur A."/>
            <person name="Murphy C."/>
            <person name="Neiman D."/>
            <person name="Pearson M."/>
            <person name="Priest M."/>
            <person name="Roberts A."/>
            <person name="Saif S."/>
            <person name="Shea T."/>
            <person name="Sisk P."/>
            <person name="Sykes S."/>
            <person name="Wortman J."/>
            <person name="Nusbaum C."/>
            <person name="Birren B."/>
        </authorList>
    </citation>
    <scope>NUCLEOTIDE SEQUENCE [LARGE SCALE GENOMIC DNA]</scope>
    <source>
        <strain evidence="10 11">2_1_59BFAA</strain>
    </source>
</reference>
<keyword evidence="11" id="KW-1185">Reference proteome</keyword>
<keyword evidence="7" id="KW-0408">Iron</keyword>
<keyword evidence="3" id="KW-0813">Transport</keyword>
<gene>
    <name evidence="10" type="ORF">HMPREF9465_01374</name>
</gene>
<evidence type="ECO:0000259" key="9">
    <source>
        <dbReference type="Pfam" id="PF14537"/>
    </source>
</evidence>
<organism evidence="10 11">
    <name type="scientific">Sutterella wadsworthensis 2_1_59BFAA</name>
    <dbReference type="NCBI Taxonomy" id="742823"/>
    <lineage>
        <taxon>Bacteria</taxon>
        <taxon>Pseudomonadati</taxon>
        <taxon>Pseudomonadota</taxon>
        <taxon>Betaproteobacteria</taxon>
        <taxon>Burkholderiales</taxon>
        <taxon>Sutterellaceae</taxon>
        <taxon>Sutterella</taxon>
    </lineage>
</organism>
<dbReference type="InterPro" id="IPR012286">
    <property type="entry name" value="Tetrahaem_cytochrome"/>
</dbReference>
<feature type="domain" description="Tetrahaem cytochrome" evidence="9">
    <location>
        <begin position="33"/>
        <end position="111"/>
    </location>
</feature>
<evidence type="ECO:0000313" key="10">
    <source>
        <dbReference type="EMBL" id="EKB30991.1"/>
    </source>
</evidence>
<evidence type="ECO:0000256" key="1">
    <source>
        <dbReference type="ARBA" id="ARBA00001926"/>
    </source>
</evidence>
<evidence type="ECO:0000256" key="8">
    <source>
        <dbReference type="SAM" id="SignalP"/>
    </source>
</evidence>
<evidence type="ECO:0000256" key="4">
    <source>
        <dbReference type="ARBA" id="ARBA00022617"/>
    </source>
</evidence>
<feature type="signal peptide" evidence="8">
    <location>
        <begin position="1"/>
        <end position="23"/>
    </location>
</feature>
<comment type="subcellular location">
    <subcellularLocation>
        <location evidence="2">Cell envelope</location>
    </subcellularLocation>
</comment>
<evidence type="ECO:0000256" key="5">
    <source>
        <dbReference type="ARBA" id="ARBA00022723"/>
    </source>
</evidence>
<dbReference type="eggNOG" id="COG0484">
    <property type="taxonomic scope" value="Bacteria"/>
</dbReference>
<dbReference type="Proteomes" id="UP000005835">
    <property type="component" value="Unassembled WGS sequence"/>
</dbReference>
<dbReference type="EMBL" id="ADMG01000032">
    <property type="protein sequence ID" value="EKB30991.1"/>
    <property type="molecule type" value="Genomic_DNA"/>
</dbReference>
<evidence type="ECO:0000256" key="6">
    <source>
        <dbReference type="ARBA" id="ARBA00022982"/>
    </source>
</evidence>
<accession>K1JL95</accession>
<dbReference type="OrthoDB" id="5465261at2"/>
<name>K1JL95_9BURK</name>